<evidence type="ECO:0000256" key="2">
    <source>
        <dbReference type="ARBA" id="ARBA00022723"/>
    </source>
</evidence>
<dbReference type="PROSITE" id="PS51379">
    <property type="entry name" value="4FE4S_FER_2"/>
    <property type="match status" value="2"/>
</dbReference>
<dbReference type="SUPFAM" id="SSF54862">
    <property type="entry name" value="4Fe-4S ferredoxins"/>
    <property type="match status" value="1"/>
</dbReference>
<keyword evidence="9" id="KW-1185">Reference proteome</keyword>
<dbReference type="PANTHER" id="PTHR32479:SF17">
    <property type="entry name" value="GLYCOLATE OXIDASE IRON-SULFUR SUBUNIT"/>
    <property type="match status" value="1"/>
</dbReference>
<keyword evidence="1 6" id="KW-0004">4Fe-4S</keyword>
<gene>
    <name evidence="8" type="ORF">SAMN04489812_4241</name>
</gene>
<evidence type="ECO:0000256" key="5">
    <source>
        <dbReference type="ARBA" id="ARBA00023014"/>
    </source>
</evidence>
<reference evidence="8 9" key="1">
    <citation type="submission" date="2016-10" db="EMBL/GenBank/DDBJ databases">
        <authorList>
            <person name="de Groot N.N."/>
        </authorList>
    </citation>
    <scope>NUCLEOTIDE SEQUENCE [LARGE SCALE GENOMIC DNA]</scope>
    <source>
        <strain evidence="8 9">DSM 21800</strain>
    </source>
</reference>
<evidence type="ECO:0000256" key="6">
    <source>
        <dbReference type="PIRNR" id="PIRNR000139"/>
    </source>
</evidence>
<keyword evidence="6" id="KW-0249">Electron transport</keyword>
<dbReference type="GO" id="GO:0046872">
    <property type="term" value="F:metal ion binding"/>
    <property type="evidence" value="ECO:0007669"/>
    <property type="project" value="UniProtKB-UniRule"/>
</dbReference>
<dbReference type="PIRSF" id="PIRSF000139">
    <property type="entry name" value="Glc_ox_4Fe-4S"/>
    <property type="match status" value="1"/>
</dbReference>
<dbReference type="AlphaFoldDB" id="A0A1H1XU29"/>
<dbReference type="InterPro" id="IPR009051">
    <property type="entry name" value="Helical_ferredxn"/>
</dbReference>
<dbReference type="GO" id="GO:0019154">
    <property type="term" value="F:glycolate dehydrogenase activity"/>
    <property type="evidence" value="ECO:0007669"/>
    <property type="project" value="UniProtKB-EC"/>
</dbReference>
<dbReference type="InterPro" id="IPR004017">
    <property type="entry name" value="Cys_rich_dom"/>
</dbReference>
<feature type="domain" description="4Fe-4S ferredoxin-type" evidence="7">
    <location>
        <begin position="77"/>
        <end position="101"/>
    </location>
</feature>
<dbReference type="GO" id="GO:0051539">
    <property type="term" value="F:4 iron, 4 sulfur cluster binding"/>
    <property type="evidence" value="ECO:0007669"/>
    <property type="project" value="UniProtKB-UniRule"/>
</dbReference>
<dbReference type="EMBL" id="LT629772">
    <property type="protein sequence ID" value="SDT12672.1"/>
    <property type="molecule type" value="Genomic_DNA"/>
</dbReference>
<dbReference type="OrthoDB" id="9770306at2"/>
<comment type="catalytic activity">
    <reaction evidence="6">
        <text>glycolate + A = glyoxylate + AH2</text>
        <dbReference type="Rhea" id="RHEA:21264"/>
        <dbReference type="ChEBI" id="CHEBI:13193"/>
        <dbReference type="ChEBI" id="CHEBI:17499"/>
        <dbReference type="ChEBI" id="CHEBI:29805"/>
        <dbReference type="ChEBI" id="CHEBI:36655"/>
        <dbReference type="EC" id="1.1.99.14"/>
    </reaction>
</comment>
<protein>
    <recommendedName>
        <fullName evidence="6">Glycolate oxidase iron-sulfur subunit</fullName>
        <ecNumber evidence="6">1.1.99.14</ecNumber>
    </recommendedName>
</protein>
<dbReference type="Proteomes" id="UP000199103">
    <property type="component" value="Chromosome I"/>
</dbReference>
<dbReference type="Gene3D" id="1.10.1060.10">
    <property type="entry name" value="Alpha-helical ferredoxin"/>
    <property type="match status" value="1"/>
</dbReference>
<dbReference type="EC" id="1.1.99.14" evidence="6"/>
<keyword evidence="5 6" id="KW-0411">Iron-sulfur</keyword>
<comment type="catalytic activity">
    <reaction evidence="6">
        <text>(R)-lactate + A = pyruvate + AH2</text>
        <dbReference type="Rhea" id="RHEA:15089"/>
        <dbReference type="ChEBI" id="CHEBI:13193"/>
        <dbReference type="ChEBI" id="CHEBI:15361"/>
        <dbReference type="ChEBI" id="CHEBI:16004"/>
        <dbReference type="ChEBI" id="CHEBI:17499"/>
    </reaction>
</comment>
<dbReference type="InterPro" id="IPR017896">
    <property type="entry name" value="4Fe4S_Fe-S-bd"/>
</dbReference>
<dbReference type="PANTHER" id="PTHR32479">
    <property type="entry name" value="GLYCOLATE OXIDASE IRON-SULFUR SUBUNIT"/>
    <property type="match status" value="1"/>
</dbReference>
<evidence type="ECO:0000259" key="7">
    <source>
        <dbReference type="PROSITE" id="PS51379"/>
    </source>
</evidence>
<organism evidence="8 9">
    <name type="scientific">Microlunatus soli</name>
    <dbReference type="NCBI Taxonomy" id="630515"/>
    <lineage>
        <taxon>Bacteria</taxon>
        <taxon>Bacillati</taxon>
        <taxon>Actinomycetota</taxon>
        <taxon>Actinomycetes</taxon>
        <taxon>Propionibacteriales</taxon>
        <taxon>Propionibacteriaceae</taxon>
        <taxon>Microlunatus</taxon>
    </lineage>
</organism>
<comment type="cofactor">
    <cofactor evidence="6">
        <name>[4Fe-4S] cluster</name>
        <dbReference type="ChEBI" id="CHEBI:49883"/>
    </cofactor>
    <text evidence="6">Binds 2 [4Fe-4S] clusters.</text>
</comment>
<comment type="function">
    <text evidence="6">Component of a complex that catalyzes the oxidation of glycolate to glyoxylate.</text>
</comment>
<evidence type="ECO:0000256" key="3">
    <source>
        <dbReference type="ARBA" id="ARBA00022737"/>
    </source>
</evidence>
<keyword evidence="4 6" id="KW-0408">Iron</keyword>
<dbReference type="RefSeq" id="WP_091527386.1">
    <property type="nucleotide sequence ID" value="NZ_LT629772.1"/>
</dbReference>
<keyword evidence="6" id="KW-0813">Transport</keyword>
<evidence type="ECO:0000256" key="1">
    <source>
        <dbReference type="ARBA" id="ARBA00022485"/>
    </source>
</evidence>
<dbReference type="InterPro" id="IPR012257">
    <property type="entry name" value="Glc_ox_4Fe-4S"/>
</dbReference>
<evidence type="ECO:0000256" key="4">
    <source>
        <dbReference type="ARBA" id="ARBA00023004"/>
    </source>
</evidence>
<evidence type="ECO:0000313" key="9">
    <source>
        <dbReference type="Proteomes" id="UP000199103"/>
    </source>
</evidence>
<evidence type="ECO:0000313" key="8">
    <source>
        <dbReference type="EMBL" id="SDT12672.1"/>
    </source>
</evidence>
<dbReference type="PROSITE" id="PS00198">
    <property type="entry name" value="4FE4S_FER_1"/>
    <property type="match status" value="2"/>
</dbReference>
<feature type="domain" description="4Fe-4S ferredoxin-type" evidence="7">
    <location>
        <begin position="26"/>
        <end position="56"/>
    </location>
</feature>
<accession>A0A1H1XU29</accession>
<keyword evidence="3" id="KW-0677">Repeat</keyword>
<dbReference type="Pfam" id="PF13183">
    <property type="entry name" value="Fer4_8"/>
    <property type="match status" value="1"/>
</dbReference>
<sequence length="461" mass="50144">MTDPSEVFASETILDRSPKSIFDDHHPPEKDLIADCVHCGFCLPACPTYQLWGNEIDSPRGRIDLMKAGREGAVHLDDAFVQSFDNCLGCLACTTACPSGVQYDKLLNDVRPQIERHRKRSPGDRLWRALIFALFPHPDRLRVAAALGAGYQRILRPLLLRSGLLTRLPKKLRAMEALLPPVRISDIAARLPEHTAAIGPTRRRVGMLTGCAQRVFFHDVNQATVRVLAAEGCEVFSPAAQGCCGALSEHVGRDESAADQARRLIDAFEPLDLDTIVTNVAGCGANMKGYGRLLRDDPHYADRAAAFAARCRDISELLDELGPVARRHPIQATVAYHDACHLAHGQQVRSQPRAALQAIPGIAISDIPESETCCGSAGTYNLTNPEPAEQLGRRKVRNILSTEPELIATGNAGCLLQIRRYLAEGDADVPLYHPIQLIDFSIRGVQPPTVGPAGPGLSGPR</sequence>
<keyword evidence="2 6" id="KW-0479">Metal-binding</keyword>
<dbReference type="Pfam" id="PF02754">
    <property type="entry name" value="CCG"/>
    <property type="match status" value="2"/>
</dbReference>
<dbReference type="InterPro" id="IPR017900">
    <property type="entry name" value="4Fe4S_Fe_S_CS"/>
</dbReference>
<proteinExistence type="predicted"/>
<name>A0A1H1XU29_9ACTN</name>
<dbReference type="STRING" id="630515.SAMN04489812_4241"/>